<dbReference type="Proteomes" id="UP000298179">
    <property type="component" value="Unassembled WGS sequence"/>
</dbReference>
<dbReference type="Pfam" id="PF06568">
    <property type="entry name" value="YjiS-like"/>
    <property type="match status" value="1"/>
</dbReference>
<comment type="caution">
    <text evidence="2">The sequence shown here is derived from an EMBL/GenBank/DDBJ whole genome shotgun (WGS) entry which is preliminary data.</text>
</comment>
<dbReference type="InterPro" id="IPR009506">
    <property type="entry name" value="YjiS-like"/>
</dbReference>
<dbReference type="EMBL" id="SOZD01000004">
    <property type="protein sequence ID" value="TFF21679.1"/>
    <property type="molecule type" value="Genomic_DNA"/>
</dbReference>
<sequence>MSQAYIVEVRNNSGVATDHRSAMGRATPFFPDLNGCERMKAMTITARSTSPASGRVVAGILVLATAARAIVTTMINRRRVQALADLPDYMLKDIGIRHDDIATALGADWREDASYKLALIAAHRRRGVLEG</sequence>
<feature type="domain" description="YjiS-like" evidence="1">
    <location>
        <begin position="74"/>
        <end position="101"/>
    </location>
</feature>
<dbReference type="AlphaFoldDB" id="A0A4Y8RG40"/>
<keyword evidence="3" id="KW-1185">Reference proteome</keyword>
<gene>
    <name evidence="2" type="ORF">E3C22_13380</name>
</gene>
<evidence type="ECO:0000259" key="1">
    <source>
        <dbReference type="Pfam" id="PF06568"/>
    </source>
</evidence>
<evidence type="ECO:0000313" key="3">
    <source>
        <dbReference type="Proteomes" id="UP000298179"/>
    </source>
</evidence>
<organism evidence="2 3">
    <name type="scientific">Jiella endophytica</name>
    <dbReference type="NCBI Taxonomy" id="2558362"/>
    <lineage>
        <taxon>Bacteria</taxon>
        <taxon>Pseudomonadati</taxon>
        <taxon>Pseudomonadota</taxon>
        <taxon>Alphaproteobacteria</taxon>
        <taxon>Hyphomicrobiales</taxon>
        <taxon>Aurantimonadaceae</taxon>
        <taxon>Jiella</taxon>
    </lineage>
</organism>
<evidence type="ECO:0000313" key="2">
    <source>
        <dbReference type="EMBL" id="TFF21679.1"/>
    </source>
</evidence>
<dbReference type="OrthoDB" id="7861975at2"/>
<protein>
    <submittedName>
        <fullName evidence="2">DUF1127 domain-containing protein</fullName>
    </submittedName>
</protein>
<name>A0A4Y8RG40_9HYPH</name>
<reference evidence="2 3" key="1">
    <citation type="submission" date="2019-03" db="EMBL/GenBank/DDBJ databases">
        <title>Jiella endophytica sp. nov., a novel endophytic bacterium isolated from root of Ficus microcarpa Linn. f.</title>
        <authorList>
            <person name="Tuo L."/>
        </authorList>
    </citation>
    <scope>NUCLEOTIDE SEQUENCE [LARGE SCALE GENOMIC DNA]</scope>
    <source>
        <strain evidence="2 3">CBS5Q-3</strain>
    </source>
</reference>
<accession>A0A4Y8RG40</accession>
<proteinExistence type="predicted"/>